<evidence type="ECO:0000313" key="7">
    <source>
        <dbReference type="Proteomes" id="UP000035996"/>
    </source>
</evidence>
<dbReference type="InterPro" id="IPR027417">
    <property type="entry name" value="P-loop_NTPase"/>
</dbReference>
<dbReference type="SMART" id="SM00382">
    <property type="entry name" value="AAA"/>
    <property type="match status" value="1"/>
</dbReference>
<comment type="similarity">
    <text evidence="1">Belongs to the ABC transporter superfamily.</text>
</comment>
<dbReference type="InterPro" id="IPR003593">
    <property type="entry name" value="AAA+_ATPase"/>
</dbReference>
<organism evidence="6 7">
    <name type="scientific">Guptibacillus hwajinpoensis</name>
    <dbReference type="NCBI Taxonomy" id="208199"/>
    <lineage>
        <taxon>Bacteria</taxon>
        <taxon>Bacillati</taxon>
        <taxon>Bacillota</taxon>
        <taxon>Bacilli</taxon>
        <taxon>Bacillales</taxon>
        <taxon>Guptibacillaceae</taxon>
        <taxon>Guptibacillus</taxon>
    </lineage>
</organism>
<keyword evidence="7" id="KW-1185">Reference proteome</keyword>
<keyword evidence="4" id="KW-0067">ATP-binding</keyword>
<dbReference type="GO" id="GO:0005524">
    <property type="term" value="F:ATP binding"/>
    <property type="evidence" value="ECO:0007669"/>
    <property type="project" value="UniProtKB-KW"/>
</dbReference>
<evidence type="ECO:0000256" key="4">
    <source>
        <dbReference type="ARBA" id="ARBA00022840"/>
    </source>
</evidence>
<dbReference type="AlphaFoldDB" id="A0A0J6CP68"/>
<dbReference type="GO" id="GO:0016887">
    <property type="term" value="F:ATP hydrolysis activity"/>
    <property type="evidence" value="ECO:0007669"/>
    <property type="project" value="InterPro"/>
</dbReference>
<reference evidence="6" key="1">
    <citation type="submission" date="2015-06" db="EMBL/GenBank/DDBJ databases">
        <authorList>
            <person name="Liu B."/>
            <person name="Wang J."/>
            <person name="Zhu Y."/>
            <person name="Liu G."/>
            <person name="Chen Q."/>
            <person name="Zheng C."/>
            <person name="Che J."/>
            <person name="Ge C."/>
            <person name="Shi H."/>
            <person name="Pan Z."/>
            <person name="Liu X."/>
        </authorList>
    </citation>
    <scope>NUCLEOTIDE SEQUENCE [LARGE SCALE GENOMIC DNA]</scope>
    <source>
        <strain evidence="6">DSM 16346</strain>
    </source>
</reference>
<evidence type="ECO:0000256" key="3">
    <source>
        <dbReference type="ARBA" id="ARBA00022741"/>
    </source>
</evidence>
<dbReference type="InterPro" id="IPR003439">
    <property type="entry name" value="ABC_transporter-like_ATP-bd"/>
</dbReference>
<comment type="caution">
    <text evidence="6">The sequence shown here is derived from an EMBL/GenBank/DDBJ whole genome shotgun (WGS) entry which is preliminary data.</text>
</comment>
<evidence type="ECO:0000256" key="2">
    <source>
        <dbReference type="ARBA" id="ARBA00022448"/>
    </source>
</evidence>
<keyword evidence="3" id="KW-0547">Nucleotide-binding</keyword>
<dbReference type="RefSeq" id="WP_048309124.1">
    <property type="nucleotide sequence ID" value="NZ_CP119526.1"/>
</dbReference>
<evidence type="ECO:0000256" key="1">
    <source>
        <dbReference type="ARBA" id="ARBA00005417"/>
    </source>
</evidence>
<dbReference type="SUPFAM" id="SSF52540">
    <property type="entry name" value="P-loop containing nucleoside triphosphate hydrolases"/>
    <property type="match status" value="1"/>
</dbReference>
<dbReference type="STRING" id="157733.AB986_01570"/>
<dbReference type="CDD" id="cd03230">
    <property type="entry name" value="ABC_DR_subfamily_A"/>
    <property type="match status" value="1"/>
</dbReference>
<sequence>MIKVRKIHKSFEKNKILNDVSFTVDRGSIYGLLGSNGAGKTTLMRMIAGIIQADNGQVLVREEDVFENIPIKKRMVFVPDALYYLPQYTVRQMANYYRDLYDGWDEERYEELKGSFHLDENKKISQFSKGMQRQVAFWLSLSIKPDVLILDEPFDGLDAVMRKKVRSLIIQDVADREMTVLISSHNLREVEDICDHVGILHDGQILLERDLDELKADVHKVQVAFKDDSEEILESDLTILHREKRGSVLLMIVKGEEQKVIAEIQKYSPIVFDRLQLTLEEIFIYEMGGVGYAIDNILV</sequence>
<feature type="domain" description="ABC transporter" evidence="5">
    <location>
        <begin position="2"/>
        <end position="227"/>
    </location>
</feature>
<proteinExistence type="inferred from homology"/>
<dbReference type="PATRIC" id="fig|157733.3.peg.2523"/>
<dbReference type="Proteomes" id="UP000035996">
    <property type="component" value="Unassembled WGS sequence"/>
</dbReference>
<evidence type="ECO:0000313" key="6">
    <source>
        <dbReference type="EMBL" id="KMM38041.1"/>
    </source>
</evidence>
<dbReference type="PANTHER" id="PTHR42711:SF5">
    <property type="entry name" value="ABC TRANSPORTER ATP-BINDING PROTEIN NATA"/>
    <property type="match status" value="1"/>
</dbReference>
<dbReference type="PANTHER" id="PTHR42711">
    <property type="entry name" value="ABC TRANSPORTER ATP-BINDING PROTEIN"/>
    <property type="match status" value="1"/>
</dbReference>
<dbReference type="Gene3D" id="3.40.50.300">
    <property type="entry name" value="P-loop containing nucleotide triphosphate hydrolases"/>
    <property type="match status" value="1"/>
</dbReference>
<dbReference type="EMBL" id="LELK01000001">
    <property type="protein sequence ID" value="KMM38041.1"/>
    <property type="molecule type" value="Genomic_DNA"/>
</dbReference>
<protein>
    <submittedName>
        <fullName evidence="6">ABC transporter</fullName>
    </submittedName>
</protein>
<evidence type="ECO:0000259" key="5">
    <source>
        <dbReference type="PROSITE" id="PS50893"/>
    </source>
</evidence>
<dbReference type="OrthoDB" id="9804819at2"/>
<dbReference type="Pfam" id="PF00005">
    <property type="entry name" value="ABC_tran"/>
    <property type="match status" value="1"/>
</dbReference>
<dbReference type="PROSITE" id="PS50893">
    <property type="entry name" value="ABC_TRANSPORTER_2"/>
    <property type="match status" value="1"/>
</dbReference>
<gene>
    <name evidence="6" type="ORF">AB986_01570</name>
</gene>
<dbReference type="InterPro" id="IPR050763">
    <property type="entry name" value="ABC_transporter_ATP-binding"/>
</dbReference>
<accession>A0A0J6CP68</accession>
<name>A0A0J6CP68_9BACL</name>
<keyword evidence="2" id="KW-0813">Transport</keyword>